<feature type="transmembrane region" description="Helical" evidence="1">
    <location>
        <begin position="111"/>
        <end position="134"/>
    </location>
</feature>
<dbReference type="Proteomes" id="UP001597526">
    <property type="component" value="Unassembled WGS sequence"/>
</dbReference>
<keyword evidence="1" id="KW-0812">Transmembrane</keyword>
<protein>
    <submittedName>
        <fullName evidence="2">DUF3667 domain-containing protein</fullName>
    </submittedName>
</protein>
<proteinExistence type="predicted"/>
<keyword evidence="1" id="KW-0472">Membrane</keyword>
<feature type="transmembrane region" description="Helical" evidence="1">
    <location>
        <begin position="146"/>
        <end position="171"/>
    </location>
</feature>
<organism evidence="2 3">
    <name type="scientific">Croceitalea marina</name>
    <dbReference type="NCBI Taxonomy" id="1775166"/>
    <lineage>
        <taxon>Bacteria</taxon>
        <taxon>Pseudomonadati</taxon>
        <taxon>Bacteroidota</taxon>
        <taxon>Flavobacteriia</taxon>
        <taxon>Flavobacteriales</taxon>
        <taxon>Flavobacteriaceae</taxon>
        <taxon>Croceitalea</taxon>
    </lineage>
</organism>
<comment type="caution">
    <text evidence="2">The sequence shown here is derived from an EMBL/GenBank/DDBJ whole genome shotgun (WGS) entry which is preliminary data.</text>
</comment>
<name>A0ABW5MU14_9FLAO</name>
<sequence length="245" mass="28281">MRSDFSYCPSCGGKVIRNRLTLKNIWEDLKFQVFDLDNTLLKTFKHLFTKPEVVVESYISGARKKYMNPVSFFAIAITLSGVLFFVLRDIYELDITKSSFSNADSPNMDFVFDYQAILSYLNVPIYAVLTWLLFLDKNKLNYTEHLVTNAYTTGQASFVQVALGLILFSIFDLQFETFNWFFLLGSIIYQFYVFKRIHKTGIASTILRAFAYFFMMLIVFIGIGILVVLIGFISGNLSLEDFRPK</sequence>
<dbReference type="Pfam" id="PF12412">
    <property type="entry name" value="DUF3667"/>
    <property type="match status" value="1"/>
</dbReference>
<reference evidence="3" key="1">
    <citation type="journal article" date="2019" name="Int. J. Syst. Evol. Microbiol.">
        <title>The Global Catalogue of Microorganisms (GCM) 10K type strain sequencing project: providing services to taxonomists for standard genome sequencing and annotation.</title>
        <authorList>
            <consortium name="The Broad Institute Genomics Platform"/>
            <consortium name="The Broad Institute Genome Sequencing Center for Infectious Disease"/>
            <person name="Wu L."/>
            <person name="Ma J."/>
        </authorList>
    </citation>
    <scope>NUCLEOTIDE SEQUENCE [LARGE SCALE GENOMIC DNA]</scope>
    <source>
        <strain evidence="3">KCTC 52368</strain>
    </source>
</reference>
<dbReference type="RefSeq" id="WP_377765527.1">
    <property type="nucleotide sequence ID" value="NZ_JBHULB010000006.1"/>
</dbReference>
<feature type="transmembrane region" description="Helical" evidence="1">
    <location>
        <begin position="70"/>
        <end position="91"/>
    </location>
</feature>
<accession>A0ABW5MU14</accession>
<keyword evidence="3" id="KW-1185">Reference proteome</keyword>
<evidence type="ECO:0000313" key="3">
    <source>
        <dbReference type="Proteomes" id="UP001597526"/>
    </source>
</evidence>
<evidence type="ECO:0000256" key="1">
    <source>
        <dbReference type="SAM" id="Phobius"/>
    </source>
</evidence>
<gene>
    <name evidence="2" type="ORF">ACFSQJ_03345</name>
</gene>
<feature type="transmembrane region" description="Helical" evidence="1">
    <location>
        <begin position="177"/>
        <end position="194"/>
    </location>
</feature>
<dbReference type="EMBL" id="JBHULB010000006">
    <property type="protein sequence ID" value="MFD2585949.1"/>
    <property type="molecule type" value="Genomic_DNA"/>
</dbReference>
<dbReference type="InterPro" id="IPR022134">
    <property type="entry name" value="DUF3667"/>
</dbReference>
<evidence type="ECO:0000313" key="2">
    <source>
        <dbReference type="EMBL" id="MFD2585949.1"/>
    </source>
</evidence>
<feature type="transmembrane region" description="Helical" evidence="1">
    <location>
        <begin position="206"/>
        <end position="233"/>
    </location>
</feature>
<keyword evidence="1" id="KW-1133">Transmembrane helix</keyword>